<feature type="domain" description="DUF4139" evidence="2">
    <location>
        <begin position="220"/>
        <end position="285"/>
    </location>
</feature>
<reference evidence="4 5" key="1">
    <citation type="journal article" date="2012" name="J. Bacteriol.">
        <title>Twenty-one genome sequences from Pseudomonas species and 19 genome sequences from diverse bacteria isolated from the rhizosphere and endosphere of Populus deltoides.</title>
        <authorList>
            <person name="Brown S.D."/>
            <person name="Utturkar S.M."/>
            <person name="Klingeman D.M."/>
            <person name="Johnson C.M."/>
            <person name="Martin S.L."/>
            <person name="Land M.L."/>
            <person name="Lu T.Y."/>
            <person name="Schadt C.W."/>
            <person name="Doktycz M.J."/>
            <person name="Pelletier D.A."/>
        </authorList>
    </citation>
    <scope>NUCLEOTIDE SEQUENCE [LARGE SCALE GENOMIC DNA]</scope>
    <source>
        <strain evidence="4 5">CF314</strain>
    </source>
</reference>
<feature type="domain" description="DUF4140" evidence="3">
    <location>
        <begin position="31"/>
        <end position="133"/>
    </location>
</feature>
<dbReference type="Pfam" id="PF13598">
    <property type="entry name" value="DUF4139"/>
    <property type="match status" value="1"/>
</dbReference>
<dbReference type="RefSeq" id="WP_007844229.1">
    <property type="nucleotide sequence ID" value="NZ_AKJY01000046.1"/>
</dbReference>
<dbReference type="InterPro" id="IPR037291">
    <property type="entry name" value="DUF4139"/>
</dbReference>
<keyword evidence="5" id="KW-1185">Reference proteome</keyword>
<protein>
    <recommendedName>
        <fullName evidence="6">DUF4139 domain-containing protein</fullName>
    </recommendedName>
</protein>
<dbReference type="Proteomes" id="UP000007509">
    <property type="component" value="Unassembled WGS sequence"/>
</dbReference>
<evidence type="ECO:0000256" key="1">
    <source>
        <dbReference type="SAM" id="SignalP"/>
    </source>
</evidence>
<accession>J2KD02</accession>
<evidence type="ECO:0000313" key="5">
    <source>
        <dbReference type="Proteomes" id="UP000007509"/>
    </source>
</evidence>
<feature type="signal peptide" evidence="1">
    <location>
        <begin position="1"/>
        <end position="18"/>
    </location>
</feature>
<organism evidence="4 5">
    <name type="scientific">Chryseobacterium populi</name>
    <dbReference type="NCBI Taxonomy" id="1144316"/>
    <lineage>
        <taxon>Bacteria</taxon>
        <taxon>Pseudomonadati</taxon>
        <taxon>Bacteroidota</taxon>
        <taxon>Flavobacteriia</taxon>
        <taxon>Flavobacteriales</taxon>
        <taxon>Weeksellaceae</taxon>
        <taxon>Chryseobacterium group</taxon>
        <taxon>Chryseobacterium</taxon>
    </lineage>
</organism>
<dbReference type="PATRIC" id="fig|1144316.3.peg.2606"/>
<dbReference type="EMBL" id="AKJY01000046">
    <property type="protein sequence ID" value="EJL71023.1"/>
    <property type="molecule type" value="Genomic_DNA"/>
</dbReference>
<dbReference type="OrthoDB" id="634585at2"/>
<gene>
    <name evidence="4" type="ORF">PMI13_02586</name>
</gene>
<dbReference type="InterPro" id="IPR025554">
    <property type="entry name" value="DUF4140"/>
</dbReference>
<sequence>MKKKLFLFFLCVSTLHFAQKPIFAKAKVNAVNIYRSSAELQNSVAFSLPAGSSEVVITNISDEIEERSIQLNVNNKNVTILSSQYTDSYTSEYDMDKTNPRIKKVTDSISIVEELLLKSNIELEANNKTLELLDKNQTVLVGSNTSNVAQLMQLTEYYKNKRVEISTALSAINKKNTDLQKKLSRLKSSLKINSEMEEASSDGVLILKIMSSVATAVKMDINYLAENVSWQPFYEIRGNKLSEPLDVIFKAKVRQDTGLDWKGVKLSLINGQSTHNSTAPVLRPWF</sequence>
<dbReference type="PANTHER" id="PTHR31005:SF8">
    <property type="entry name" value="DUF4139 DOMAIN-CONTAINING PROTEIN"/>
    <property type="match status" value="1"/>
</dbReference>
<name>J2KD02_9FLAO</name>
<evidence type="ECO:0000259" key="3">
    <source>
        <dbReference type="Pfam" id="PF13600"/>
    </source>
</evidence>
<comment type="caution">
    <text evidence="4">The sequence shown here is derived from an EMBL/GenBank/DDBJ whole genome shotgun (WGS) entry which is preliminary data.</text>
</comment>
<feature type="chain" id="PRO_5003750109" description="DUF4139 domain-containing protein" evidence="1">
    <location>
        <begin position="19"/>
        <end position="286"/>
    </location>
</feature>
<dbReference type="InterPro" id="IPR011935">
    <property type="entry name" value="CHP02231"/>
</dbReference>
<evidence type="ECO:0008006" key="6">
    <source>
        <dbReference type="Google" id="ProtNLM"/>
    </source>
</evidence>
<evidence type="ECO:0000313" key="4">
    <source>
        <dbReference type="EMBL" id="EJL71023.1"/>
    </source>
</evidence>
<proteinExistence type="predicted"/>
<keyword evidence="1" id="KW-0732">Signal</keyword>
<evidence type="ECO:0000259" key="2">
    <source>
        <dbReference type="Pfam" id="PF13598"/>
    </source>
</evidence>
<dbReference type="PANTHER" id="PTHR31005">
    <property type="entry name" value="DUF4139 DOMAIN-CONTAINING PROTEIN"/>
    <property type="match status" value="1"/>
</dbReference>
<dbReference type="AlphaFoldDB" id="J2KD02"/>
<dbReference type="Pfam" id="PF13600">
    <property type="entry name" value="DUF4140"/>
    <property type="match status" value="1"/>
</dbReference>